<evidence type="ECO:0000313" key="2">
    <source>
        <dbReference type="Proteomes" id="UP000724874"/>
    </source>
</evidence>
<organism evidence="1 2">
    <name type="scientific">Gymnopilus junonius</name>
    <name type="common">Spectacular rustgill mushroom</name>
    <name type="synonym">Gymnopilus spectabilis subsp. junonius</name>
    <dbReference type="NCBI Taxonomy" id="109634"/>
    <lineage>
        <taxon>Eukaryota</taxon>
        <taxon>Fungi</taxon>
        <taxon>Dikarya</taxon>
        <taxon>Basidiomycota</taxon>
        <taxon>Agaricomycotina</taxon>
        <taxon>Agaricomycetes</taxon>
        <taxon>Agaricomycetidae</taxon>
        <taxon>Agaricales</taxon>
        <taxon>Agaricineae</taxon>
        <taxon>Hymenogastraceae</taxon>
        <taxon>Gymnopilus</taxon>
    </lineage>
</organism>
<sequence>MESNNLLLQCFAQLEQVVKTLQSSTIEEDEGGIAAKLGSKLSGRVAYGLRGLTAKSLENLNVDAAPQNLVLLESKVPELAATSTGLGNSEFWSSDALHKHLKMLKGFVATNEAGVRLWINAFFFRVHAMLNGTDKAMVLSVEQHVDVNVNPSTDLNVFVDYAALRGSKDVAGSFLKMPILGLKRNRDSLTLFVSEAKRLDTPLEDYLPQTAGEMYACAKALQKNIVRGALTDGRSWIFVIFKVNEAGGGTYYCTNRIRVIDFFGHISKEQCDLIAGIIAHWIDKSHQDLDESDWIAYNGA</sequence>
<reference evidence="1" key="1">
    <citation type="submission" date="2020-11" db="EMBL/GenBank/DDBJ databases">
        <authorList>
            <consortium name="DOE Joint Genome Institute"/>
            <person name="Ahrendt S."/>
            <person name="Riley R."/>
            <person name="Andreopoulos W."/>
            <person name="LaButti K."/>
            <person name="Pangilinan J."/>
            <person name="Ruiz-duenas F.J."/>
            <person name="Barrasa J.M."/>
            <person name="Sanchez-Garcia M."/>
            <person name="Camarero S."/>
            <person name="Miyauchi S."/>
            <person name="Serrano A."/>
            <person name="Linde D."/>
            <person name="Babiker R."/>
            <person name="Drula E."/>
            <person name="Ayuso-Fernandez I."/>
            <person name="Pacheco R."/>
            <person name="Padilla G."/>
            <person name="Ferreira P."/>
            <person name="Barriuso J."/>
            <person name="Kellner H."/>
            <person name="Castanera R."/>
            <person name="Alfaro M."/>
            <person name="Ramirez L."/>
            <person name="Pisabarro A.G."/>
            <person name="Kuo A."/>
            <person name="Tritt A."/>
            <person name="Lipzen A."/>
            <person name="He G."/>
            <person name="Yan M."/>
            <person name="Ng V."/>
            <person name="Cullen D."/>
            <person name="Martin F."/>
            <person name="Rosso M.-N."/>
            <person name="Henrissat B."/>
            <person name="Hibbett D."/>
            <person name="Martinez A.T."/>
            <person name="Grigoriev I.V."/>
        </authorList>
    </citation>
    <scope>NUCLEOTIDE SEQUENCE</scope>
    <source>
        <strain evidence="1">AH 44721</strain>
    </source>
</reference>
<comment type="caution">
    <text evidence="1">The sequence shown here is derived from an EMBL/GenBank/DDBJ whole genome shotgun (WGS) entry which is preliminary data.</text>
</comment>
<proteinExistence type="predicted"/>
<dbReference type="EMBL" id="JADNYJ010000042">
    <property type="protein sequence ID" value="KAF8901393.1"/>
    <property type="molecule type" value="Genomic_DNA"/>
</dbReference>
<accession>A0A9P5NRE5</accession>
<dbReference type="OrthoDB" id="2720314at2759"/>
<dbReference type="AlphaFoldDB" id="A0A9P5NRE5"/>
<keyword evidence="2" id="KW-1185">Reference proteome</keyword>
<name>A0A9P5NRE5_GYMJU</name>
<evidence type="ECO:0000313" key="1">
    <source>
        <dbReference type="EMBL" id="KAF8901393.1"/>
    </source>
</evidence>
<gene>
    <name evidence="1" type="ORF">CPB84DRAFT_1777743</name>
</gene>
<protein>
    <submittedName>
        <fullName evidence="1">Uncharacterized protein</fullName>
    </submittedName>
</protein>
<dbReference type="Proteomes" id="UP000724874">
    <property type="component" value="Unassembled WGS sequence"/>
</dbReference>